<dbReference type="Proteomes" id="UP001432128">
    <property type="component" value="Chromosome"/>
</dbReference>
<keyword evidence="3" id="KW-1185">Reference proteome</keyword>
<evidence type="ECO:0000313" key="2">
    <source>
        <dbReference type="EMBL" id="WUM20897.1"/>
    </source>
</evidence>
<keyword evidence="1" id="KW-0812">Transmembrane</keyword>
<sequence>MPPDWFEAVTTYSAMPIALAGFYYTIRQLYKTKASAVAAKEAADEANDRSRALLTASMIPHLVTIEQALEVAIDEQSRPLLRHLINTWTWHAGACRELLVGDSDEIISTQKAVQTSISAARILKTKLVTFDSTTDWHKETSRLRGSIGVITGYLGSLSVQQSTPQEPAA</sequence>
<keyword evidence="1" id="KW-1133">Transmembrane helix</keyword>
<dbReference type="KEGG" id="whr:OG579_03430"/>
<keyword evidence="1" id="KW-0472">Membrane</keyword>
<dbReference type="EMBL" id="CP108021">
    <property type="protein sequence ID" value="WUM20897.1"/>
    <property type="molecule type" value="Genomic_DNA"/>
</dbReference>
<dbReference type="RefSeq" id="WP_328858106.1">
    <property type="nucleotide sequence ID" value="NZ_CP108021.1"/>
</dbReference>
<accession>A0AAU4K4H8</accession>
<protein>
    <submittedName>
        <fullName evidence="2">Uncharacterized protein</fullName>
    </submittedName>
</protein>
<name>A0AAU4K4H8_9NOCA</name>
<organism evidence="2 3">
    <name type="scientific">Williamsia herbipolensis</name>
    <dbReference type="NCBI Taxonomy" id="1603258"/>
    <lineage>
        <taxon>Bacteria</taxon>
        <taxon>Bacillati</taxon>
        <taxon>Actinomycetota</taxon>
        <taxon>Actinomycetes</taxon>
        <taxon>Mycobacteriales</taxon>
        <taxon>Nocardiaceae</taxon>
        <taxon>Williamsia</taxon>
    </lineage>
</organism>
<gene>
    <name evidence="2" type="ORF">OG579_03430</name>
</gene>
<reference evidence="2 3" key="1">
    <citation type="submission" date="2022-10" db="EMBL/GenBank/DDBJ databases">
        <title>The complete genomes of actinobacterial strains from the NBC collection.</title>
        <authorList>
            <person name="Joergensen T.S."/>
            <person name="Alvarez Arevalo M."/>
            <person name="Sterndorff E.B."/>
            <person name="Faurdal D."/>
            <person name="Vuksanovic O."/>
            <person name="Mourched A.-S."/>
            <person name="Charusanti P."/>
            <person name="Shaw S."/>
            <person name="Blin K."/>
            <person name="Weber T."/>
        </authorList>
    </citation>
    <scope>NUCLEOTIDE SEQUENCE [LARGE SCALE GENOMIC DNA]</scope>
    <source>
        <strain evidence="2 3">NBC_00319</strain>
    </source>
</reference>
<dbReference type="AlphaFoldDB" id="A0AAU4K4H8"/>
<proteinExistence type="predicted"/>
<feature type="transmembrane region" description="Helical" evidence="1">
    <location>
        <begin position="6"/>
        <end position="26"/>
    </location>
</feature>
<evidence type="ECO:0000256" key="1">
    <source>
        <dbReference type="SAM" id="Phobius"/>
    </source>
</evidence>
<evidence type="ECO:0000313" key="3">
    <source>
        <dbReference type="Proteomes" id="UP001432128"/>
    </source>
</evidence>